<reference evidence="1" key="1">
    <citation type="submission" date="2014-09" db="EMBL/GenBank/DDBJ databases">
        <title>Genome sequence of the luminous mushroom Mycena chlorophos for searching fungal bioluminescence genes.</title>
        <authorList>
            <person name="Tanaka Y."/>
            <person name="Kasuga D."/>
            <person name="Oba Y."/>
            <person name="Hase S."/>
            <person name="Sato K."/>
            <person name="Oba Y."/>
            <person name="Sakakibara Y."/>
        </authorList>
    </citation>
    <scope>NUCLEOTIDE SEQUENCE</scope>
</reference>
<sequence length="394" mass="42222">MDHAPSSRIKGALEALHWHCGDPMSFFAVIFALLLVPFVRSAFLGDIVARQSSSISLANSEWIWQDNYVYNSWIGLRKDFTPPLGKSLIAAEIVATVDVYFDFYVNGNYVGSGTPPARTRFSNRFCVDLEPSYNVFAFNASSTGGNGAMIATILLTYSDLTTDTIVSDASWRVSDAVAGFEQLSFDDTAWPAAVVRGVLGDAPWDDVNIPADPPVITFDRVDWIWTNAIPASGQIPAGSRAMRRTFAPFPGQVPASADIIISMDNDYTLWVNGIQIANGSGFATAHHYIVNFVSTPPPTEIVFAILGTNAAAGPAGLLFGAEINMVPSDRVGCIAGSFVVSDVVWVSTKGAIPTGWEQPGFDDSDWPPVVSEGTYPAAPWDTVKIGAAAPAINI</sequence>
<evidence type="ECO:0000313" key="1">
    <source>
        <dbReference type="EMBL" id="GAT47194.1"/>
    </source>
</evidence>
<evidence type="ECO:0000313" key="2">
    <source>
        <dbReference type="Proteomes" id="UP000815677"/>
    </source>
</evidence>
<dbReference type="Proteomes" id="UP000815677">
    <property type="component" value="Unassembled WGS sequence"/>
</dbReference>
<name>A0ABQ0L7Q7_MYCCL</name>
<proteinExistence type="predicted"/>
<organism evidence="1 2">
    <name type="scientific">Mycena chlorophos</name>
    <name type="common">Agaric fungus</name>
    <name type="synonym">Agaricus chlorophos</name>
    <dbReference type="NCBI Taxonomy" id="658473"/>
    <lineage>
        <taxon>Eukaryota</taxon>
        <taxon>Fungi</taxon>
        <taxon>Dikarya</taxon>
        <taxon>Basidiomycota</taxon>
        <taxon>Agaricomycotina</taxon>
        <taxon>Agaricomycetes</taxon>
        <taxon>Agaricomycetidae</taxon>
        <taxon>Agaricales</taxon>
        <taxon>Marasmiineae</taxon>
        <taxon>Mycenaceae</taxon>
        <taxon>Mycena</taxon>
    </lineage>
</organism>
<dbReference type="Gene3D" id="2.60.120.260">
    <property type="entry name" value="Galactose-binding domain-like"/>
    <property type="match status" value="2"/>
</dbReference>
<gene>
    <name evidence="1" type="ORF">MCHLO_04666</name>
</gene>
<dbReference type="EMBL" id="DF843201">
    <property type="protein sequence ID" value="GAT47194.1"/>
    <property type="molecule type" value="Genomic_DNA"/>
</dbReference>
<accession>A0ABQ0L7Q7</accession>
<keyword evidence="2" id="KW-1185">Reference proteome</keyword>
<protein>
    <submittedName>
        <fullName evidence="1">Uncharacterized protein</fullName>
    </submittedName>
</protein>